<evidence type="ECO:0000256" key="1">
    <source>
        <dbReference type="SAM" id="MobiDB-lite"/>
    </source>
</evidence>
<accession>S3E8K7</accession>
<feature type="region of interest" description="Disordered" evidence="1">
    <location>
        <begin position="362"/>
        <end position="381"/>
    </location>
</feature>
<dbReference type="Proteomes" id="UP000016922">
    <property type="component" value="Unassembled WGS sequence"/>
</dbReference>
<evidence type="ECO:0000313" key="3">
    <source>
        <dbReference type="EMBL" id="EPE34643.1"/>
    </source>
</evidence>
<reference evidence="3 4" key="1">
    <citation type="journal article" date="2013" name="BMC Genomics">
        <title>Genomics-driven discovery of the pneumocandin biosynthetic gene cluster in the fungus Glarea lozoyensis.</title>
        <authorList>
            <person name="Chen L."/>
            <person name="Yue Q."/>
            <person name="Zhang X."/>
            <person name="Xiang M."/>
            <person name="Wang C."/>
            <person name="Li S."/>
            <person name="Che Y."/>
            <person name="Ortiz-Lopez F.J."/>
            <person name="Bills G.F."/>
            <person name="Liu X."/>
            <person name="An Z."/>
        </authorList>
    </citation>
    <scope>NUCLEOTIDE SEQUENCE [LARGE SCALE GENOMIC DNA]</scope>
    <source>
        <strain evidence="4">ATCC 20868 / MF5171</strain>
    </source>
</reference>
<dbReference type="InterPro" id="IPR036047">
    <property type="entry name" value="F-box-like_dom_sf"/>
</dbReference>
<dbReference type="OrthoDB" id="5359231at2759"/>
<dbReference type="RefSeq" id="XP_008078578.1">
    <property type="nucleotide sequence ID" value="XM_008080387.1"/>
</dbReference>
<evidence type="ECO:0000313" key="4">
    <source>
        <dbReference type="Proteomes" id="UP000016922"/>
    </source>
</evidence>
<dbReference type="InterPro" id="IPR001810">
    <property type="entry name" value="F-box_dom"/>
</dbReference>
<dbReference type="HOGENOM" id="CLU_015634_0_0_1"/>
<proteinExistence type="predicted"/>
<dbReference type="Pfam" id="PF12937">
    <property type="entry name" value="F-box-like"/>
    <property type="match status" value="1"/>
</dbReference>
<feature type="domain" description="F-box" evidence="2">
    <location>
        <begin position="1"/>
        <end position="47"/>
    </location>
</feature>
<dbReference type="KEGG" id="glz:GLAREA_10337"/>
<keyword evidence="4" id="KW-1185">Reference proteome</keyword>
<dbReference type="SUPFAM" id="SSF81383">
    <property type="entry name" value="F-box domain"/>
    <property type="match status" value="1"/>
</dbReference>
<dbReference type="eggNOG" id="ENOG502RYII">
    <property type="taxonomic scope" value="Eukaryota"/>
</dbReference>
<evidence type="ECO:0000259" key="2">
    <source>
        <dbReference type="PROSITE" id="PS50181"/>
    </source>
</evidence>
<dbReference type="OMA" id="FYAVSNQ"/>
<dbReference type="EMBL" id="KE145356">
    <property type="protein sequence ID" value="EPE34643.1"/>
    <property type="molecule type" value="Genomic_DNA"/>
</dbReference>
<feature type="compositionally biased region" description="Acidic residues" evidence="1">
    <location>
        <begin position="364"/>
        <end position="381"/>
    </location>
</feature>
<dbReference type="SMART" id="SM00256">
    <property type="entry name" value="FBOX"/>
    <property type="match status" value="1"/>
</dbReference>
<protein>
    <submittedName>
        <fullName evidence="3">F-box</fullName>
    </submittedName>
</protein>
<organism evidence="3 4">
    <name type="scientific">Glarea lozoyensis (strain ATCC 20868 / MF5171)</name>
    <dbReference type="NCBI Taxonomy" id="1116229"/>
    <lineage>
        <taxon>Eukaryota</taxon>
        <taxon>Fungi</taxon>
        <taxon>Dikarya</taxon>
        <taxon>Ascomycota</taxon>
        <taxon>Pezizomycotina</taxon>
        <taxon>Leotiomycetes</taxon>
        <taxon>Helotiales</taxon>
        <taxon>Helotiaceae</taxon>
        <taxon>Glarea</taxon>
    </lineage>
</organism>
<dbReference type="GeneID" id="19469384"/>
<dbReference type="CDD" id="cd09917">
    <property type="entry name" value="F-box_SF"/>
    <property type="match status" value="1"/>
</dbReference>
<dbReference type="PROSITE" id="PS50181">
    <property type="entry name" value="FBOX"/>
    <property type="match status" value="1"/>
</dbReference>
<sequence>MLGLISLPYEVLANIIGNVDFDDVFNLARTCRSFMFLITEESLCKKIVQSKIAFSSEAIKANSVPGGYASALRGIAKRRHALANVDPFTVATVGFCDAYLYCKGVLCYTLDDKVRVLDLHNSREQEIVFSIPELLNQALSNVGDSMSGNFQILYYSNAIISCIYRCSSSIQTAWLISFSLKKRKKPILLVRELDSTEKLFVRHNDEYLYYGTHSEIDADGHKKWMIYGYKFSKRQWFDEKIYLSEMAGSDIGSSICFEFYQDYFYALSNQTSFEVEEIDWTSFYHCIRFPLDSPCKALMEKTQDRDMWRRQHQEGPIDERWMSLQLVVDESSGELKIVESRKEWYLGSSRSQRNYYTSDIIFPELEDSDDDNPDSAGDDCMDFDSDNLAQVLARSRNDCGLPSTSAASSSHAAANDRAHGLFENSGVSNSQLLRLIKKNNNPHYLEAPPRLPQQTHPGDDGSAQRTFTLAKTRIRTYHLGCSTFLDLVDDPVVTDYHGTQRLRLRGGSRRLGPPLKDENDLLRPPSDHLQTAIKELYVVNDVEYWPRTQTSDDEESLGNKIDHDQIYKLLNPPTHLGYVEGTADDRSLVYVTGAKDKPRALIFVSFDAATRLKGLRRYGHVEKKKQGVGEGPHVDGRATACNINVSTTENERNRTVTLGEKGKSTETEDYGPEIIISSTNSQSTQVTATEVHSSYAATCDNSSSKTQTEKAAWAWRENAMYQDIGLGYNFGLARKMNV</sequence>
<gene>
    <name evidence="3" type="ORF">GLAREA_10337</name>
</gene>
<dbReference type="AlphaFoldDB" id="S3E8K7"/>
<name>S3E8K7_GLAL2</name>